<evidence type="ECO:0000313" key="2">
    <source>
        <dbReference type="EMBL" id="GIY96221.1"/>
    </source>
</evidence>
<name>A0AAV4XMN1_CAEEX</name>
<sequence length="126" mass="14812">MRSTSRRKRYLTHVIWAPRVRGESEGKDHKKERNHLSDPLTESLTQACSEVGISDVRSTSRRKRYLTHVIWAPRVRGESEGEESQKRKESPFRSVDRLVNPTMPRRWVLIFMELGSRMCKKDSFPS</sequence>
<dbReference type="EMBL" id="BPLR01000638">
    <property type="protein sequence ID" value="GIY96221.1"/>
    <property type="molecule type" value="Genomic_DNA"/>
</dbReference>
<reference evidence="2 3" key="1">
    <citation type="submission" date="2021-06" db="EMBL/GenBank/DDBJ databases">
        <title>Caerostris extrusa draft genome.</title>
        <authorList>
            <person name="Kono N."/>
            <person name="Arakawa K."/>
        </authorList>
    </citation>
    <scope>NUCLEOTIDE SEQUENCE [LARGE SCALE GENOMIC DNA]</scope>
</reference>
<dbReference type="AlphaFoldDB" id="A0AAV4XMN1"/>
<gene>
    <name evidence="2" type="ORF">CEXT_119671</name>
</gene>
<feature type="region of interest" description="Disordered" evidence="1">
    <location>
        <begin position="21"/>
        <end position="41"/>
    </location>
</feature>
<feature type="compositionally biased region" description="Basic and acidic residues" evidence="1">
    <location>
        <begin position="21"/>
        <end position="36"/>
    </location>
</feature>
<organism evidence="2 3">
    <name type="scientific">Caerostris extrusa</name>
    <name type="common">Bark spider</name>
    <name type="synonym">Caerostris bankana</name>
    <dbReference type="NCBI Taxonomy" id="172846"/>
    <lineage>
        <taxon>Eukaryota</taxon>
        <taxon>Metazoa</taxon>
        <taxon>Ecdysozoa</taxon>
        <taxon>Arthropoda</taxon>
        <taxon>Chelicerata</taxon>
        <taxon>Arachnida</taxon>
        <taxon>Araneae</taxon>
        <taxon>Araneomorphae</taxon>
        <taxon>Entelegynae</taxon>
        <taxon>Araneoidea</taxon>
        <taxon>Araneidae</taxon>
        <taxon>Caerostris</taxon>
    </lineage>
</organism>
<comment type="caution">
    <text evidence="2">The sequence shown here is derived from an EMBL/GenBank/DDBJ whole genome shotgun (WGS) entry which is preliminary data.</text>
</comment>
<keyword evidence="3" id="KW-1185">Reference proteome</keyword>
<accession>A0AAV4XMN1</accession>
<dbReference type="Proteomes" id="UP001054945">
    <property type="component" value="Unassembled WGS sequence"/>
</dbReference>
<proteinExistence type="predicted"/>
<evidence type="ECO:0000313" key="3">
    <source>
        <dbReference type="Proteomes" id="UP001054945"/>
    </source>
</evidence>
<evidence type="ECO:0000256" key="1">
    <source>
        <dbReference type="SAM" id="MobiDB-lite"/>
    </source>
</evidence>
<feature type="region of interest" description="Disordered" evidence="1">
    <location>
        <begin position="76"/>
        <end position="96"/>
    </location>
</feature>
<protein>
    <submittedName>
        <fullName evidence="2">Uncharacterized protein</fullName>
    </submittedName>
</protein>